<dbReference type="EMBL" id="JAKKPZ010000047">
    <property type="protein sequence ID" value="KAI1706509.1"/>
    <property type="molecule type" value="Genomic_DNA"/>
</dbReference>
<evidence type="ECO:0000256" key="1">
    <source>
        <dbReference type="SAM" id="Phobius"/>
    </source>
</evidence>
<dbReference type="PANTHER" id="PTHR34492:SF2">
    <property type="entry name" value="G PROTEIN-COUPLED RECEPTOR"/>
    <property type="match status" value="1"/>
</dbReference>
<comment type="caution">
    <text evidence="2">The sequence shown here is derived from an EMBL/GenBank/DDBJ whole genome shotgun (WGS) entry which is preliminary data.</text>
</comment>
<feature type="transmembrane region" description="Helical" evidence="1">
    <location>
        <begin position="254"/>
        <end position="275"/>
    </location>
</feature>
<name>A0AAD4QZX7_9BILA</name>
<keyword evidence="1" id="KW-0472">Membrane</keyword>
<dbReference type="PANTHER" id="PTHR34492">
    <property type="entry name" value="GUSTATORY RECEPTOR FAMILY"/>
    <property type="match status" value="1"/>
</dbReference>
<feature type="transmembrane region" description="Helical" evidence="1">
    <location>
        <begin position="18"/>
        <end position="38"/>
    </location>
</feature>
<proteinExistence type="predicted"/>
<keyword evidence="2" id="KW-0675">Receptor</keyword>
<feature type="transmembrane region" description="Helical" evidence="1">
    <location>
        <begin position="126"/>
        <end position="149"/>
    </location>
</feature>
<keyword evidence="1" id="KW-0812">Transmembrane</keyword>
<evidence type="ECO:0000313" key="3">
    <source>
        <dbReference type="Proteomes" id="UP001201812"/>
    </source>
</evidence>
<dbReference type="Proteomes" id="UP001201812">
    <property type="component" value="Unassembled WGS sequence"/>
</dbReference>
<accession>A0AAD4QZX7</accession>
<keyword evidence="3" id="KW-1185">Reference proteome</keyword>
<dbReference type="AlphaFoldDB" id="A0AAD4QZX7"/>
<feature type="transmembrane region" description="Helical" evidence="1">
    <location>
        <begin position="50"/>
        <end position="69"/>
    </location>
</feature>
<reference evidence="2" key="1">
    <citation type="submission" date="2022-01" db="EMBL/GenBank/DDBJ databases">
        <title>Genome Sequence Resource for Two Populations of Ditylenchus destructor, the Migratory Endoparasitic Phytonematode.</title>
        <authorList>
            <person name="Zhang H."/>
            <person name="Lin R."/>
            <person name="Xie B."/>
        </authorList>
    </citation>
    <scope>NUCLEOTIDE SEQUENCE</scope>
    <source>
        <strain evidence="2">BazhouSP</strain>
    </source>
</reference>
<feature type="transmembrane region" description="Helical" evidence="1">
    <location>
        <begin position="81"/>
        <end position="101"/>
    </location>
</feature>
<organism evidence="2 3">
    <name type="scientific">Ditylenchus destructor</name>
    <dbReference type="NCBI Taxonomy" id="166010"/>
    <lineage>
        <taxon>Eukaryota</taxon>
        <taxon>Metazoa</taxon>
        <taxon>Ecdysozoa</taxon>
        <taxon>Nematoda</taxon>
        <taxon>Chromadorea</taxon>
        <taxon>Rhabditida</taxon>
        <taxon>Tylenchina</taxon>
        <taxon>Tylenchomorpha</taxon>
        <taxon>Sphaerularioidea</taxon>
        <taxon>Anguinidae</taxon>
        <taxon>Anguininae</taxon>
        <taxon>Ditylenchus</taxon>
    </lineage>
</organism>
<feature type="transmembrane region" description="Helical" evidence="1">
    <location>
        <begin position="281"/>
        <end position="303"/>
    </location>
</feature>
<sequence length="373" mass="42948">MSIGHHKVKAENPAKVEYASVLVTMSLTSVLSLTGLYYGSHRRGICKSIVVARAVLFCGAATFFEVYFFHHIFSNVPNLDTLSSCGVILQATLSMYFFLCWQHQGHLRFLISYIRASQHCAEVRNFIRISVFVLFIVFMLFFAVALYYFCKPLLFVSDSNATTTHTEIFLSVLSYSVQLHAMYAWNAILVLFVVSIKTLAIDLEHFNRDMEKTLSGAISIKEERLKIETTLLNCFEGHCKLADRIRKIDSIFRLFIFLLLLTGVITTIFSLIALIRKKSWLNFVFAIPKVICCFLHIYGLCVIPAQIYTKFRAVHDLLYRNYQIWMEFDPRIYQITNMFTGNISNSNISITLWGFTPIRNTLILTVNIFYVQV</sequence>
<gene>
    <name evidence="2" type="ORF">DdX_12969</name>
</gene>
<evidence type="ECO:0000313" key="2">
    <source>
        <dbReference type="EMBL" id="KAI1706509.1"/>
    </source>
</evidence>
<protein>
    <submittedName>
        <fullName evidence="2">GUstatory Receptor family</fullName>
    </submittedName>
</protein>
<keyword evidence="1" id="KW-1133">Transmembrane helix</keyword>
<feature type="transmembrane region" description="Helical" evidence="1">
    <location>
        <begin position="183"/>
        <end position="203"/>
    </location>
</feature>